<comment type="caution">
    <text evidence="9">The sequence shown here is derived from an EMBL/GenBank/DDBJ whole genome shotgun (WGS) entry which is preliminary data.</text>
</comment>
<dbReference type="AlphaFoldDB" id="A0A1F5DQ91"/>
<dbReference type="EMBL" id="MEZT01000003">
    <property type="protein sequence ID" value="OGD57327.1"/>
    <property type="molecule type" value="Genomic_DNA"/>
</dbReference>
<feature type="binding site" evidence="6">
    <location>
        <position position="203"/>
    </location>
    <ligand>
        <name>a divalent metal cation</name>
        <dbReference type="ChEBI" id="CHEBI:60240"/>
        <label>2</label>
        <note>catalytic</note>
    </ligand>
</feature>
<proteinExistence type="inferred from homology"/>
<dbReference type="GO" id="GO:0046872">
    <property type="term" value="F:metal ion binding"/>
    <property type="evidence" value="ECO:0007669"/>
    <property type="project" value="UniProtKB-UniRule"/>
</dbReference>
<comment type="function">
    <text evidence="1 6">Removes the N-terminal methionine from nascent proteins. The N-terminal methionine is often cleaved when the second residue in the primary sequence is small and uncharged (Met-Ala-, Cys, Gly, Pro, Ser, Thr, or Val). Requires deformylation of the N(alpha)-formylated initiator methionine before it can be hydrolyzed.</text>
</comment>
<protein>
    <recommendedName>
        <fullName evidence="6 7">Methionine aminopeptidase</fullName>
        <shortName evidence="6">MAP</shortName>
        <shortName evidence="6">MetAP</shortName>
        <ecNumber evidence="6 7">3.4.11.18</ecNumber>
    </recommendedName>
    <alternativeName>
        <fullName evidence="6">Peptidase M</fullName>
    </alternativeName>
</protein>
<dbReference type="Gene3D" id="3.90.230.10">
    <property type="entry name" value="Creatinase/methionine aminopeptidase superfamily"/>
    <property type="match status" value="1"/>
</dbReference>
<dbReference type="CDD" id="cd01086">
    <property type="entry name" value="MetAP1"/>
    <property type="match status" value="1"/>
</dbReference>
<feature type="binding site" evidence="6">
    <location>
        <position position="234"/>
    </location>
    <ligand>
        <name>a divalent metal cation</name>
        <dbReference type="ChEBI" id="CHEBI:60240"/>
        <label>2</label>
        <note>catalytic</note>
    </ligand>
</feature>
<name>A0A1F5DQ91_9BACT</name>
<keyword evidence="5 6" id="KW-0378">Hydrolase</keyword>
<evidence type="ECO:0000256" key="2">
    <source>
        <dbReference type="ARBA" id="ARBA00022438"/>
    </source>
</evidence>
<organism evidence="9 10">
    <name type="scientific">Candidatus Berkelbacteria bacterium RBG_13_40_8</name>
    <dbReference type="NCBI Taxonomy" id="1797467"/>
    <lineage>
        <taxon>Bacteria</taxon>
        <taxon>Candidatus Berkelbacteria</taxon>
    </lineage>
</organism>
<feature type="binding site" evidence="6">
    <location>
        <position position="107"/>
    </location>
    <ligand>
        <name>a divalent metal cation</name>
        <dbReference type="ChEBI" id="CHEBI:60240"/>
        <label>2</label>
        <note>catalytic</note>
    </ligand>
</feature>
<dbReference type="InterPro" id="IPR036005">
    <property type="entry name" value="Creatinase/aminopeptidase-like"/>
</dbReference>
<evidence type="ECO:0000313" key="9">
    <source>
        <dbReference type="EMBL" id="OGD57327.1"/>
    </source>
</evidence>
<dbReference type="PRINTS" id="PR00599">
    <property type="entry name" value="MAPEPTIDASE"/>
</dbReference>
<feature type="binding site" evidence="6">
    <location>
        <position position="96"/>
    </location>
    <ligand>
        <name>a divalent metal cation</name>
        <dbReference type="ChEBI" id="CHEBI:60240"/>
        <label>1</label>
    </ligand>
</feature>
<keyword evidence="2 6" id="KW-0031">Aminopeptidase</keyword>
<evidence type="ECO:0000256" key="6">
    <source>
        <dbReference type="HAMAP-Rule" id="MF_01974"/>
    </source>
</evidence>
<keyword evidence="3 6" id="KW-0645">Protease</keyword>
<comment type="cofactor">
    <cofactor evidence="6">
        <name>Co(2+)</name>
        <dbReference type="ChEBI" id="CHEBI:48828"/>
    </cofactor>
    <cofactor evidence="6">
        <name>Zn(2+)</name>
        <dbReference type="ChEBI" id="CHEBI:29105"/>
    </cofactor>
    <cofactor evidence="6">
        <name>Mn(2+)</name>
        <dbReference type="ChEBI" id="CHEBI:29035"/>
    </cofactor>
    <cofactor evidence="6">
        <name>Fe(2+)</name>
        <dbReference type="ChEBI" id="CHEBI:29033"/>
    </cofactor>
    <text evidence="6">Binds 2 divalent metal cations per subunit. Has a high-affinity and a low affinity metal-binding site. The true nature of the physiological cofactor is under debate. The enzyme is active with cobalt, zinc, manganese or divalent iron ions. Most likely, methionine aminopeptidases function as mononuclear Fe(2+)-metalloproteases under physiological conditions, and the catalytically relevant metal-binding site has been assigned to the histidine-containing high-affinity site.</text>
</comment>
<dbReference type="GO" id="GO:0004239">
    <property type="term" value="F:initiator methionyl aminopeptidase activity"/>
    <property type="evidence" value="ECO:0007669"/>
    <property type="project" value="UniProtKB-UniRule"/>
</dbReference>
<evidence type="ECO:0000256" key="3">
    <source>
        <dbReference type="ARBA" id="ARBA00022670"/>
    </source>
</evidence>
<evidence type="ECO:0000256" key="4">
    <source>
        <dbReference type="ARBA" id="ARBA00022723"/>
    </source>
</evidence>
<dbReference type="InterPro" id="IPR000994">
    <property type="entry name" value="Pept_M24"/>
</dbReference>
<dbReference type="InterPro" id="IPR001714">
    <property type="entry name" value="Pept_M24_MAP"/>
</dbReference>
<dbReference type="EC" id="3.4.11.18" evidence="6 7"/>
<gene>
    <name evidence="6" type="primary">map</name>
    <name evidence="9" type="ORF">A2V71_00705</name>
</gene>
<dbReference type="SUPFAM" id="SSF55920">
    <property type="entry name" value="Creatinase/aminopeptidase"/>
    <property type="match status" value="1"/>
</dbReference>
<comment type="subunit">
    <text evidence="6">Monomer.</text>
</comment>
<accession>A0A1F5DQ91</accession>
<evidence type="ECO:0000256" key="7">
    <source>
        <dbReference type="RuleBase" id="RU003653"/>
    </source>
</evidence>
<feature type="binding site" evidence="6">
    <location>
        <position position="79"/>
    </location>
    <ligand>
        <name>substrate</name>
    </ligand>
</feature>
<dbReference type="NCBIfam" id="TIGR00500">
    <property type="entry name" value="met_pdase_I"/>
    <property type="match status" value="1"/>
</dbReference>
<feature type="binding site" evidence="6">
    <location>
        <position position="107"/>
    </location>
    <ligand>
        <name>a divalent metal cation</name>
        <dbReference type="ChEBI" id="CHEBI:60240"/>
        <label>1</label>
    </ligand>
</feature>
<sequence length="250" mass="27099">MYEISIKTKEEIKIMRAGGKIAARVLENLKKVIKPGMTIKELDTLAEKEILKAGGIPSFKNHHKYPATTCISVNEEVVHGIPTNRIIKKGDLVGLDLGVYYRGYHSDTAITIGVGKITPEARKLRDVTEKALQRGIKAIKPELHLGDIQEIVQKTIENAGFGVIRDLSGHGIGKKLQESPSIPNFGKSGSGPVLKEGMTLAIEPMVSAGDWHVNVLKDGWTVVTADGSLAAHFEHTIAVTKNGAEILTKL</sequence>
<evidence type="ECO:0000259" key="8">
    <source>
        <dbReference type="Pfam" id="PF00557"/>
    </source>
</evidence>
<keyword evidence="4 6" id="KW-0479">Metal-binding</keyword>
<dbReference type="InterPro" id="IPR002467">
    <property type="entry name" value="Pept_M24A_MAP1"/>
</dbReference>
<dbReference type="HAMAP" id="MF_01974">
    <property type="entry name" value="MetAP_1"/>
    <property type="match status" value="1"/>
</dbReference>
<dbReference type="GO" id="GO:0006508">
    <property type="term" value="P:proteolysis"/>
    <property type="evidence" value="ECO:0007669"/>
    <property type="project" value="UniProtKB-KW"/>
</dbReference>
<dbReference type="GO" id="GO:0070006">
    <property type="term" value="F:metalloaminopeptidase activity"/>
    <property type="evidence" value="ECO:0007669"/>
    <property type="project" value="UniProtKB-UniRule"/>
</dbReference>
<dbReference type="Proteomes" id="UP000178764">
    <property type="component" value="Unassembled WGS sequence"/>
</dbReference>
<feature type="binding site" evidence="6">
    <location>
        <position position="170"/>
    </location>
    <ligand>
        <name>a divalent metal cation</name>
        <dbReference type="ChEBI" id="CHEBI:60240"/>
        <label>2</label>
        <note>catalytic</note>
    </ligand>
</feature>
<comment type="similarity">
    <text evidence="6">Belongs to the peptidase M24A family. Methionine aminopeptidase type 1 subfamily.</text>
</comment>
<evidence type="ECO:0000313" key="10">
    <source>
        <dbReference type="Proteomes" id="UP000178764"/>
    </source>
</evidence>
<comment type="caution">
    <text evidence="6">Lacks conserved residue(s) required for the propagation of feature annotation.</text>
</comment>
<dbReference type="Pfam" id="PF00557">
    <property type="entry name" value="Peptidase_M24"/>
    <property type="match status" value="1"/>
</dbReference>
<feature type="domain" description="Peptidase M24" evidence="8">
    <location>
        <begin position="14"/>
        <end position="241"/>
    </location>
</feature>
<dbReference type="PANTHER" id="PTHR43330:SF27">
    <property type="entry name" value="METHIONINE AMINOPEPTIDASE"/>
    <property type="match status" value="1"/>
</dbReference>
<reference evidence="9 10" key="1">
    <citation type="journal article" date="2016" name="Nat. Commun.">
        <title>Thousands of microbial genomes shed light on interconnected biogeochemical processes in an aquifer system.</title>
        <authorList>
            <person name="Anantharaman K."/>
            <person name="Brown C.T."/>
            <person name="Hug L.A."/>
            <person name="Sharon I."/>
            <person name="Castelle C.J."/>
            <person name="Probst A.J."/>
            <person name="Thomas B.C."/>
            <person name="Singh A."/>
            <person name="Wilkins M.J."/>
            <person name="Karaoz U."/>
            <person name="Brodie E.L."/>
            <person name="Williams K.H."/>
            <person name="Hubbard S.S."/>
            <person name="Banfield J.F."/>
        </authorList>
    </citation>
    <scope>NUCLEOTIDE SEQUENCE [LARGE SCALE GENOMIC DNA]</scope>
</reference>
<dbReference type="PANTHER" id="PTHR43330">
    <property type="entry name" value="METHIONINE AMINOPEPTIDASE"/>
    <property type="match status" value="1"/>
</dbReference>
<feature type="binding site" evidence="6">
    <location>
        <position position="234"/>
    </location>
    <ligand>
        <name>a divalent metal cation</name>
        <dbReference type="ChEBI" id="CHEBI:60240"/>
        <label>1</label>
    </ligand>
</feature>
<evidence type="ECO:0000256" key="1">
    <source>
        <dbReference type="ARBA" id="ARBA00002521"/>
    </source>
</evidence>
<comment type="catalytic activity">
    <reaction evidence="6 7">
        <text>Release of N-terminal amino acids, preferentially methionine, from peptides and arylamides.</text>
        <dbReference type="EC" id="3.4.11.18"/>
    </reaction>
</comment>
<evidence type="ECO:0000256" key="5">
    <source>
        <dbReference type="ARBA" id="ARBA00022801"/>
    </source>
</evidence>
<dbReference type="GO" id="GO:0005829">
    <property type="term" value="C:cytosol"/>
    <property type="evidence" value="ECO:0007669"/>
    <property type="project" value="TreeGrafter"/>
</dbReference>